<dbReference type="InterPro" id="IPR001650">
    <property type="entry name" value="Helicase_C-like"/>
</dbReference>
<evidence type="ECO:0000256" key="1">
    <source>
        <dbReference type="ARBA" id="ARBA00012552"/>
    </source>
</evidence>
<dbReference type="PROSITE" id="PS51195">
    <property type="entry name" value="Q_MOTIF"/>
    <property type="match status" value="1"/>
</dbReference>
<proteinExistence type="inferred from homology"/>
<comment type="caution">
    <text evidence="15">The sequence shown here is derived from an EMBL/GenBank/DDBJ whole genome shotgun (WGS) entry which is preliminary data.</text>
</comment>
<dbReference type="PANTHER" id="PTHR47959">
    <property type="entry name" value="ATP-DEPENDENT RNA HELICASE RHLE-RELATED"/>
    <property type="match status" value="1"/>
</dbReference>
<dbReference type="InterPro" id="IPR050079">
    <property type="entry name" value="DEAD_box_RNA_helicase"/>
</dbReference>
<dbReference type="InterPro" id="IPR027417">
    <property type="entry name" value="P-loop_NTPase"/>
</dbReference>
<dbReference type="SUPFAM" id="SSF52540">
    <property type="entry name" value="P-loop containing nucleoside triphosphate hydrolases"/>
    <property type="match status" value="2"/>
</dbReference>
<dbReference type="GO" id="GO:0009266">
    <property type="term" value="P:response to temperature stimulus"/>
    <property type="evidence" value="ECO:0007669"/>
    <property type="project" value="UniProtKB-ARBA"/>
</dbReference>
<evidence type="ECO:0000259" key="14">
    <source>
        <dbReference type="PROSITE" id="PS51195"/>
    </source>
</evidence>
<accession>A0A9W6INV5</accession>
<evidence type="ECO:0000256" key="11">
    <source>
        <dbReference type="SAM" id="MobiDB-lite"/>
    </source>
</evidence>
<dbReference type="PANTHER" id="PTHR47959:SF13">
    <property type="entry name" value="ATP-DEPENDENT RNA HELICASE RHLE"/>
    <property type="match status" value="1"/>
</dbReference>
<comment type="catalytic activity">
    <reaction evidence="8">
        <text>ATP + H2O = ADP + phosphate + H(+)</text>
        <dbReference type="Rhea" id="RHEA:13065"/>
        <dbReference type="ChEBI" id="CHEBI:15377"/>
        <dbReference type="ChEBI" id="CHEBI:15378"/>
        <dbReference type="ChEBI" id="CHEBI:30616"/>
        <dbReference type="ChEBI" id="CHEBI:43474"/>
        <dbReference type="ChEBI" id="CHEBI:456216"/>
        <dbReference type="EC" id="3.6.4.13"/>
    </reaction>
</comment>
<dbReference type="FunFam" id="3.40.50.300:FF:000108">
    <property type="entry name" value="ATP-dependent RNA helicase RhlE"/>
    <property type="match status" value="1"/>
</dbReference>
<comment type="similarity">
    <text evidence="7">Belongs to the DEAD box helicase family.</text>
</comment>
<feature type="short sequence motif" description="Q motif" evidence="10">
    <location>
        <begin position="2"/>
        <end position="30"/>
    </location>
</feature>
<name>A0A9W6INV5_9PROT</name>
<dbReference type="GO" id="GO:0016787">
    <property type="term" value="F:hydrolase activity"/>
    <property type="evidence" value="ECO:0007669"/>
    <property type="project" value="UniProtKB-KW"/>
</dbReference>
<dbReference type="GO" id="GO:0003724">
    <property type="term" value="F:RNA helicase activity"/>
    <property type="evidence" value="ECO:0007669"/>
    <property type="project" value="UniProtKB-EC"/>
</dbReference>
<keyword evidence="3" id="KW-0547">Nucleotide-binding</keyword>
<dbReference type="SMART" id="SM00490">
    <property type="entry name" value="HELICc"/>
    <property type="match status" value="1"/>
</dbReference>
<keyword evidence="6" id="KW-0067">ATP-binding</keyword>
<dbReference type="RefSeq" id="WP_271186768.1">
    <property type="nucleotide sequence ID" value="NZ_BSFE01000004.1"/>
</dbReference>
<keyword evidence="5 15" id="KW-0347">Helicase</keyword>
<gene>
    <name evidence="15" type="ORF">GCM10017621_19090</name>
</gene>
<dbReference type="EMBL" id="BSFE01000004">
    <property type="protein sequence ID" value="GLK52401.1"/>
    <property type="molecule type" value="Genomic_DNA"/>
</dbReference>
<dbReference type="GO" id="GO:0005829">
    <property type="term" value="C:cytosol"/>
    <property type="evidence" value="ECO:0007669"/>
    <property type="project" value="TreeGrafter"/>
</dbReference>
<feature type="compositionally biased region" description="Low complexity" evidence="11">
    <location>
        <begin position="397"/>
        <end position="413"/>
    </location>
</feature>
<dbReference type="CDD" id="cd18787">
    <property type="entry name" value="SF2_C_DEAD"/>
    <property type="match status" value="1"/>
</dbReference>
<feature type="compositionally biased region" description="Basic residues" evidence="11">
    <location>
        <begin position="387"/>
        <end position="396"/>
    </location>
</feature>
<evidence type="ECO:0000256" key="9">
    <source>
        <dbReference type="ARBA" id="ARBA00074363"/>
    </source>
</evidence>
<dbReference type="Pfam" id="PF00270">
    <property type="entry name" value="DEAD"/>
    <property type="match status" value="1"/>
</dbReference>
<dbReference type="AlphaFoldDB" id="A0A9W6INV5"/>
<evidence type="ECO:0000259" key="13">
    <source>
        <dbReference type="PROSITE" id="PS51194"/>
    </source>
</evidence>
<feature type="region of interest" description="Disordered" evidence="11">
    <location>
        <begin position="384"/>
        <end position="514"/>
    </location>
</feature>
<sequence>MTQFNELGLAEPILRALEDAGYNEPTPIQREAIPALLEGRDVLGIAQTGTGKTAAFVLPILHSISADNKRPAPKTCRALILSPTRELSAQILENLRGYAQHMRVSSVLVVGGLKIGPQVKMLARGVDVVVATPGRLLDLVRSGAVSLSQVRTLVLDEADQMLDLGFIPAIRDIVSRLPEDRQTALLSATMPKPIKALAHDLLTDPKQISVAPASRPIERIEQSVVLTPRDSKRDLLLALLSDRSVERSIVFTRTKRGADRVNKSLVQYGLKSAAIHGDKTQGQRVKALDGFKSGQVKILVATDIAARGIDVDDVSHVVNYELPNIPESYVHRIGRTARAGKTGIAVSLCDPSEYEYLCDIEKLTGVEIERAIVGEEADFFAEARNTKPVKKKRSRNRNNPGQGQGQGQRAQGHNARDQKPRGQKPRGPKPNGQRGEGQPGEGQKADDKPFHGDRAARSERPGQASRGERKPGRPQERSGERQQARGEAGGKPRRPRKRRTGNASQASGGAHVPA</sequence>
<evidence type="ECO:0000256" key="3">
    <source>
        <dbReference type="ARBA" id="ARBA00022741"/>
    </source>
</evidence>
<dbReference type="Gene3D" id="3.40.50.300">
    <property type="entry name" value="P-loop containing nucleotide triphosphate hydrolases"/>
    <property type="match status" value="2"/>
</dbReference>
<feature type="domain" description="DEAD-box RNA helicase Q" evidence="14">
    <location>
        <begin position="2"/>
        <end position="30"/>
    </location>
</feature>
<evidence type="ECO:0000256" key="5">
    <source>
        <dbReference type="ARBA" id="ARBA00022806"/>
    </source>
</evidence>
<keyword evidence="2" id="KW-0963">Cytoplasm</keyword>
<dbReference type="CDD" id="cd00268">
    <property type="entry name" value="DEADc"/>
    <property type="match status" value="1"/>
</dbReference>
<dbReference type="Pfam" id="PF00271">
    <property type="entry name" value="Helicase_C"/>
    <property type="match status" value="1"/>
</dbReference>
<dbReference type="InterPro" id="IPR014001">
    <property type="entry name" value="Helicase_ATP-bd"/>
</dbReference>
<dbReference type="GO" id="GO:0042255">
    <property type="term" value="P:ribosome assembly"/>
    <property type="evidence" value="ECO:0007669"/>
    <property type="project" value="UniProtKB-ARBA"/>
</dbReference>
<dbReference type="SMART" id="SM00487">
    <property type="entry name" value="DEXDc"/>
    <property type="match status" value="1"/>
</dbReference>
<feature type="domain" description="Helicase ATP-binding" evidence="12">
    <location>
        <begin position="33"/>
        <end position="208"/>
    </location>
</feature>
<reference evidence="15" key="1">
    <citation type="journal article" date="2014" name="Int. J. Syst. Evol. Microbiol.">
        <title>Complete genome sequence of Corynebacterium casei LMG S-19264T (=DSM 44701T), isolated from a smear-ripened cheese.</title>
        <authorList>
            <consortium name="US DOE Joint Genome Institute (JGI-PGF)"/>
            <person name="Walter F."/>
            <person name="Albersmeier A."/>
            <person name="Kalinowski J."/>
            <person name="Ruckert C."/>
        </authorList>
    </citation>
    <scope>NUCLEOTIDE SEQUENCE</scope>
    <source>
        <strain evidence="15">VKM B-1513</strain>
    </source>
</reference>
<evidence type="ECO:0000313" key="16">
    <source>
        <dbReference type="Proteomes" id="UP001143486"/>
    </source>
</evidence>
<dbReference type="InterPro" id="IPR011545">
    <property type="entry name" value="DEAD/DEAH_box_helicase_dom"/>
</dbReference>
<feature type="compositionally biased region" description="Basic residues" evidence="11">
    <location>
        <begin position="491"/>
        <end position="500"/>
    </location>
</feature>
<evidence type="ECO:0000256" key="2">
    <source>
        <dbReference type="ARBA" id="ARBA00022490"/>
    </source>
</evidence>
<evidence type="ECO:0000256" key="6">
    <source>
        <dbReference type="ARBA" id="ARBA00022840"/>
    </source>
</evidence>
<dbReference type="EC" id="3.6.4.13" evidence="1"/>
<organism evidence="15 16">
    <name type="scientific">Maricaulis virginensis</name>
    <dbReference type="NCBI Taxonomy" id="144022"/>
    <lineage>
        <taxon>Bacteria</taxon>
        <taxon>Pseudomonadati</taxon>
        <taxon>Pseudomonadota</taxon>
        <taxon>Alphaproteobacteria</taxon>
        <taxon>Maricaulales</taxon>
        <taxon>Maricaulaceae</taxon>
        <taxon>Maricaulis</taxon>
    </lineage>
</organism>
<evidence type="ECO:0000256" key="4">
    <source>
        <dbReference type="ARBA" id="ARBA00022801"/>
    </source>
</evidence>
<dbReference type="InterPro" id="IPR014014">
    <property type="entry name" value="RNA_helicase_DEAD_Q_motif"/>
</dbReference>
<protein>
    <recommendedName>
        <fullName evidence="9">DEAD-box ATP-dependent RNA helicase RhpA</fullName>
        <ecNumber evidence="1">3.6.4.13</ecNumber>
    </recommendedName>
</protein>
<keyword evidence="4" id="KW-0378">Hydrolase</keyword>
<feature type="domain" description="Helicase C-terminal" evidence="13">
    <location>
        <begin position="231"/>
        <end position="380"/>
    </location>
</feature>
<dbReference type="Proteomes" id="UP001143486">
    <property type="component" value="Unassembled WGS sequence"/>
</dbReference>
<dbReference type="GO" id="GO:0005524">
    <property type="term" value="F:ATP binding"/>
    <property type="evidence" value="ECO:0007669"/>
    <property type="project" value="UniProtKB-KW"/>
</dbReference>
<evidence type="ECO:0000256" key="10">
    <source>
        <dbReference type="PROSITE-ProRule" id="PRU00552"/>
    </source>
</evidence>
<evidence type="ECO:0000313" key="15">
    <source>
        <dbReference type="EMBL" id="GLK52401.1"/>
    </source>
</evidence>
<evidence type="ECO:0000256" key="8">
    <source>
        <dbReference type="ARBA" id="ARBA00047984"/>
    </source>
</evidence>
<keyword evidence="16" id="KW-1185">Reference proteome</keyword>
<dbReference type="PROSITE" id="PS51192">
    <property type="entry name" value="HELICASE_ATP_BIND_1"/>
    <property type="match status" value="1"/>
</dbReference>
<dbReference type="InterPro" id="IPR044742">
    <property type="entry name" value="DEAD/DEAH_RhlB"/>
</dbReference>
<reference evidence="15" key="2">
    <citation type="submission" date="2023-01" db="EMBL/GenBank/DDBJ databases">
        <authorList>
            <person name="Sun Q."/>
            <person name="Evtushenko L."/>
        </authorList>
    </citation>
    <scope>NUCLEOTIDE SEQUENCE</scope>
    <source>
        <strain evidence="15">VKM B-1513</strain>
    </source>
</reference>
<evidence type="ECO:0000259" key="12">
    <source>
        <dbReference type="PROSITE" id="PS51192"/>
    </source>
</evidence>
<evidence type="ECO:0000256" key="7">
    <source>
        <dbReference type="ARBA" id="ARBA00038437"/>
    </source>
</evidence>
<dbReference type="GO" id="GO:0003676">
    <property type="term" value="F:nucleic acid binding"/>
    <property type="evidence" value="ECO:0007669"/>
    <property type="project" value="InterPro"/>
</dbReference>
<feature type="compositionally biased region" description="Basic and acidic residues" evidence="11">
    <location>
        <begin position="443"/>
        <end position="490"/>
    </location>
</feature>
<dbReference type="PROSITE" id="PS51194">
    <property type="entry name" value="HELICASE_CTER"/>
    <property type="match status" value="1"/>
</dbReference>